<evidence type="ECO:0000313" key="3">
    <source>
        <dbReference type="Proteomes" id="UP001596495"/>
    </source>
</evidence>
<dbReference type="InterPro" id="IPR050553">
    <property type="entry name" value="Thioredoxin_ResA/DsbE_sf"/>
</dbReference>
<dbReference type="InterPro" id="IPR036249">
    <property type="entry name" value="Thioredoxin-like_sf"/>
</dbReference>
<dbReference type="PANTHER" id="PTHR42852:SF17">
    <property type="entry name" value="THIOREDOXIN-LIKE PROTEIN HI_1115"/>
    <property type="match status" value="1"/>
</dbReference>
<dbReference type="PROSITE" id="PS51352">
    <property type="entry name" value="THIOREDOXIN_2"/>
    <property type="match status" value="1"/>
</dbReference>
<feature type="domain" description="Thioredoxin" evidence="1">
    <location>
        <begin position="36"/>
        <end position="189"/>
    </location>
</feature>
<evidence type="ECO:0000313" key="2">
    <source>
        <dbReference type="EMBL" id="MFC7433944.1"/>
    </source>
</evidence>
<dbReference type="Gene3D" id="3.40.30.10">
    <property type="entry name" value="Glutaredoxin"/>
    <property type="match status" value="1"/>
</dbReference>
<keyword evidence="3" id="KW-1185">Reference proteome</keyword>
<dbReference type="PANTHER" id="PTHR42852">
    <property type="entry name" value="THIOL:DISULFIDE INTERCHANGE PROTEIN DSBE"/>
    <property type="match status" value="1"/>
</dbReference>
<dbReference type="SUPFAM" id="SSF52833">
    <property type="entry name" value="Thioredoxin-like"/>
    <property type="match status" value="1"/>
</dbReference>
<dbReference type="PROSITE" id="PS51318">
    <property type="entry name" value="TAT"/>
    <property type="match status" value="1"/>
</dbReference>
<dbReference type="CDD" id="cd02966">
    <property type="entry name" value="TlpA_like_family"/>
    <property type="match status" value="1"/>
</dbReference>
<accession>A0ABW2R788</accession>
<protein>
    <submittedName>
        <fullName evidence="2">TlpA family protein disulfide reductase</fullName>
    </submittedName>
</protein>
<evidence type="ECO:0000259" key="1">
    <source>
        <dbReference type="PROSITE" id="PS51352"/>
    </source>
</evidence>
<dbReference type="EMBL" id="JBHTBX010000003">
    <property type="protein sequence ID" value="MFC7433944.1"/>
    <property type="molecule type" value="Genomic_DNA"/>
</dbReference>
<reference evidence="3" key="1">
    <citation type="journal article" date="2019" name="Int. J. Syst. Evol. Microbiol.">
        <title>The Global Catalogue of Microorganisms (GCM) 10K type strain sequencing project: providing services to taxonomists for standard genome sequencing and annotation.</title>
        <authorList>
            <consortium name="The Broad Institute Genomics Platform"/>
            <consortium name="The Broad Institute Genome Sequencing Center for Infectious Disease"/>
            <person name="Wu L."/>
            <person name="Ma J."/>
        </authorList>
    </citation>
    <scope>NUCLEOTIDE SEQUENCE [LARGE SCALE GENOMIC DNA]</scope>
    <source>
        <strain evidence="3">CCUG 54518</strain>
    </source>
</reference>
<gene>
    <name evidence="2" type="ORF">ACFQNJ_05415</name>
</gene>
<dbReference type="Proteomes" id="UP001596495">
    <property type="component" value="Unassembled WGS sequence"/>
</dbReference>
<dbReference type="RefSeq" id="WP_382254658.1">
    <property type="nucleotide sequence ID" value="NZ_JBHTBX010000003.1"/>
</dbReference>
<comment type="caution">
    <text evidence="2">The sequence shown here is derived from an EMBL/GenBank/DDBJ whole genome shotgun (WGS) entry which is preliminary data.</text>
</comment>
<proteinExistence type="predicted"/>
<dbReference type="Pfam" id="PF00578">
    <property type="entry name" value="AhpC-TSA"/>
    <property type="match status" value="1"/>
</dbReference>
<sequence length="190" mass="20374">MNSPDTGSDSLPSRRTALGWLGAGCLAGSFAPARSQPVSAAAEEAKAPALPAIGSLMTVPAIDLLRNAGRFDPAAAQGKPLLIYWWSSTCPFCALQSPSMEKLWQSQKGGHWQMLALSIDRKTEDAETYLRARGYSFPAAWASPAWRTRFPKPKGLPITLVIGRDGKVLLAEKGQMFDEDVQAMAGLLTA</sequence>
<name>A0ABW2R788_9BURK</name>
<dbReference type="InterPro" id="IPR006311">
    <property type="entry name" value="TAT_signal"/>
</dbReference>
<organism evidence="2 3">
    <name type="scientific">Hydrogenophaga bisanensis</name>
    <dbReference type="NCBI Taxonomy" id="439611"/>
    <lineage>
        <taxon>Bacteria</taxon>
        <taxon>Pseudomonadati</taxon>
        <taxon>Pseudomonadota</taxon>
        <taxon>Betaproteobacteria</taxon>
        <taxon>Burkholderiales</taxon>
        <taxon>Comamonadaceae</taxon>
        <taxon>Hydrogenophaga</taxon>
    </lineage>
</organism>
<dbReference type="InterPro" id="IPR000866">
    <property type="entry name" value="AhpC/TSA"/>
</dbReference>
<dbReference type="InterPro" id="IPR013766">
    <property type="entry name" value="Thioredoxin_domain"/>
</dbReference>